<dbReference type="RefSeq" id="WP_006930515.1">
    <property type="nucleotide sequence ID" value="NZ_CM001402.1"/>
</dbReference>
<dbReference type="KEGG" id="caby:Cabys_2377"/>
<dbReference type="InParanoid" id="H1XWS7"/>
<dbReference type="HOGENOM" id="CLU_2536245_0_0_0"/>
<evidence type="ECO:0000313" key="2">
    <source>
        <dbReference type="EMBL" id="EHO43053.1"/>
    </source>
</evidence>
<dbReference type="EMBL" id="CP018099">
    <property type="protein sequence ID" value="APF19126.1"/>
    <property type="molecule type" value="Genomic_DNA"/>
</dbReference>
<organism evidence="2 3">
    <name type="scientific">Caldithrix abyssi DSM 13497</name>
    <dbReference type="NCBI Taxonomy" id="880073"/>
    <lineage>
        <taxon>Bacteria</taxon>
        <taxon>Pseudomonadati</taxon>
        <taxon>Calditrichota</taxon>
        <taxon>Calditrichia</taxon>
        <taxon>Calditrichales</taxon>
        <taxon>Calditrichaceae</taxon>
        <taxon>Caldithrix</taxon>
    </lineage>
</organism>
<proteinExistence type="predicted"/>
<reference evidence="2 3" key="1">
    <citation type="submission" date="2011-09" db="EMBL/GenBank/DDBJ databases">
        <title>The permanent draft genome of Caldithrix abyssi DSM 13497.</title>
        <authorList>
            <consortium name="US DOE Joint Genome Institute (JGI-PGF)"/>
            <person name="Lucas S."/>
            <person name="Han J."/>
            <person name="Lapidus A."/>
            <person name="Bruce D."/>
            <person name="Goodwin L."/>
            <person name="Pitluck S."/>
            <person name="Peters L."/>
            <person name="Kyrpides N."/>
            <person name="Mavromatis K."/>
            <person name="Ivanova N."/>
            <person name="Mikhailova N."/>
            <person name="Chertkov O."/>
            <person name="Detter J.C."/>
            <person name="Tapia R."/>
            <person name="Han C."/>
            <person name="Land M."/>
            <person name="Hauser L."/>
            <person name="Markowitz V."/>
            <person name="Cheng J.-F."/>
            <person name="Hugenholtz P."/>
            <person name="Woyke T."/>
            <person name="Wu D."/>
            <person name="Spring S."/>
            <person name="Brambilla E."/>
            <person name="Klenk H.-P."/>
            <person name="Eisen J.A."/>
        </authorList>
    </citation>
    <scope>NUCLEOTIDE SEQUENCE [LARGE SCALE GENOMIC DNA]</scope>
    <source>
        <strain evidence="2 3">DSM 13497</strain>
    </source>
</reference>
<dbReference type="AlphaFoldDB" id="H1XWS7"/>
<reference evidence="1 4" key="2">
    <citation type="submission" date="2016-11" db="EMBL/GenBank/DDBJ databases">
        <title>Genomic analysis of Caldithrix abyssi and proposal of a novel bacterial phylum Caldithrichaeota.</title>
        <authorList>
            <person name="Kublanov I."/>
            <person name="Sigalova O."/>
            <person name="Gavrilov S."/>
            <person name="Lebedinsky A."/>
            <person name="Ivanova N."/>
            <person name="Daum C."/>
            <person name="Reddy T."/>
            <person name="Klenk H.P."/>
            <person name="Goker M."/>
            <person name="Reva O."/>
            <person name="Miroshnichenko M."/>
            <person name="Kyprides N."/>
            <person name="Woyke T."/>
            <person name="Gelfand M."/>
        </authorList>
    </citation>
    <scope>NUCLEOTIDE SEQUENCE [LARGE SCALE GENOMIC DNA]</scope>
    <source>
        <strain evidence="1 4">LF13</strain>
    </source>
</reference>
<protein>
    <submittedName>
        <fullName evidence="2">Uncharacterized protein</fullName>
    </submittedName>
</protein>
<sequence>MSKIFVYFFSIFFDRNKIKQLAVMGWLVTMRRVQSRLTTINRDLRLAPTGEAHLLVDEVDVLPLERETLETTAEGLSLADHAD</sequence>
<dbReference type="Proteomes" id="UP000004671">
    <property type="component" value="Chromosome"/>
</dbReference>
<dbReference type="EMBL" id="CM001402">
    <property type="protein sequence ID" value="EHO43053.1"/>
    <property type="molecule type" value="Genomic_DNA"/>
</dbReference>
<dbReference type="PaxDb" id="880073-Calab_3454"/>
<keyword evidence="3" id="KW-1185">Reference proteome</keyword>
<evidence type="ECO:0000313" key="4">
    <source>
        <dbReference type="Proteomes" id="UP000183868"/>
    </source>
</evidence>
<dbReference type="Proteomes" id="UP000183868">
    <property type="component" value="Chromosome"/>
</dbReference>
<gene>
    <name evidence="1" type="ORF">Cabys_2377</name>
    <name evidence="2" type="ORF">Calab_3454</name>
</gene>
<evidence type="ECO:0000313" key="1">
    <source>
        <dbReference type="EMBL" id="APF19126.1"/>
    </source>
</evidence>
<name>H1XWS7_CALAY</name>
<evidence type="ECO:0000313" key="3">
    <source>
        <dbReference type="Proteomes" id="UP000004671"/>
    </source>
</evidence>
<accession>H1XWS7</accession>